<evidence type="ECO:0000313" key="3">
    <source>
        <dbReference type="Proteomes" id="UP000008493"/>
    </source>
</evidence>
<dbReference type="HOGENOM" id="CLU_048981_0_0_1"/>
<organism evidence="2 3">
    <name type="scientific">Agaricus bisporus var. burnettii (strain JB137-S8 / ATCC MYA-4627 / FGSC 10392)</name>
    <name type="common">White button mushroom</name>
    <dbReference type="NCBI Taxonomy" id="597362"/>
    <lineage>
        <taxon>Eukaryota</taxon>
        <taxon>Fungi</taxon>
        <taxon>Dikarya</taxon>
        <taxon>Basidiomycota</taxon>
        <taxon>Agaricomycotina</taxon>
        <taxon>Agaricomycetes</taxon>
        <taxon>Agaricomycetidae</taxon>
        <taxon>Agaricales</taxon>
        <taxon>Agaricineae</taxon>
        <taxon>Agaricaceae</taxon>
        <taxon>Agaricus</taxon>
    </lineage>
</organism>
<dbReference type="EMBL" id="JH971818">
    <property type="protein sequence ID" value="EKM73949.1"/>
    <property type="molecule type" value="Genomic_DNA"/>
</dbReference>
<proteinExistence type="predicted"/>
<feature type="non-terminal residue" evidence="2">
    <location>
        <position position="1"/>
    </location>
</feature>
<feature type="compositionally biased region" description="Basic residues" evidence="1">
    <location>
        <begin position="204"/>
        <end position="220"/>
    </location>
</feature>
<protein>
    <submittedName>
        <fullName evidence="2">Uncharacterized protein</fullName>
    </submittedName>
</protein>
<gene>
    <name evidence="2" type="ORF">AGABI1DRAFT_95972</name>
</gene>
<dbReference type="AlphaFoldDB" id="K5VHW5"/>
<dbReference type="KEGG" id="abp:AGABI1DRAFT95972"/>
<feature type="region of interest" description="Disordered" evidence="1">
    <location>
        <begin position="199"/>
        <end position="238"/>
    </location>
</feature>
<dbReference type="Proteomes" id="UP000008493">
    <property type="component" value="Unassembled WGS sequence"/>
</dbReference>
<name>K5VHW5_AGABU</name>
<reference evidence="3" key="1">
    <citation type="journal article" date="2012" name="Proc. Natl. Acad. Sci. U.S.A.">
        <title>Genome sequence of the button mushroom Agaricus bisporus reveals mechanisms governing adaptation to a humic-rich ecological niche.</title>
        <authorList>
            <person name="Morin E."/>
            <person name="Kohler A."/>
            <person name="Baker A.R."/>
            <person name="Foulongne-Oriol M."/>
            <person name="Lombard V."/>
            <person name="Nagy L.G."/>
            <person name="Ohm R.A."/>
            <person name="Patyshakuliyeva A."/>
            <person name="Brun A."/>
            <person name="Aerts A.L."/>
            <person name="Bailey A.M."/>
            <person name="Billette C."/>
            <person name="Coutinho P.M."/>
            <person name="Deakin G."/>
            <person name="Doddapaneni H."/>
            <person name="Floudas D."/>
            <person name="Grimwood J."/>
            <person name="Hilden K."/>
            <person name="Kuees U."/>
            <person name="LaButti K.M."/>
            <person name="Lapidus A."/>
            <person name="Lindquist E.A."/>
            <person name="Lucas S.M."/>
            <person name="Murat C."/>
            <person name="Riley R.W."/>
            <person name="Salamov A.A."/>
            <person name="Schmutz J."/>
            <person name="Subramanian V."/>
            <person name="Woesten H.A.B."/>
            <person name="Xu J."/>
            <person name="Eastwood D.C."/>
            <person name="Foster G.D."/>
            <person name="Sonnenberg A.S."/>
            <person name="Cullen D."/>
            <person name="de Vries R.P."/>
            <person name="Lundell T."/>
            <person name="Hibbett D.S."/>
            <person name="Henrissat B."/>
            <person name="Burton K.S."/>
            <person name="Kerrigan R.W."/>
            <person name="Challen M.P."/>
            <person name="Grigoriev I.V."/>
            <person name="Martin F."/>
        </authorList>
    </citation>
    <scope>NUCLEOTIDE SEQUENCE [LARGE SCALE GENOMIC DNA]</scope>
    <source>
        <strain evidence="3">JB137-S8 / ATCC MYA-4627 / FGSC 10392</strain>
    </source>
</reference>
<dbReference type="OrthoDB" id="3031270at2759"/>
<dbReference type="GeneID" id="18832775"/>
<evidence type="ECO:0000256" key="1">
    <source>
        <dbReference type="SAM" id="MobiDB-lite"/>
    </source>
</evidence>
<sequence length="452" mass="49551">MEEGKPGKAGKCPRAISEAVTSSEVYSPSTSLLLVTLQQALLDSPSSSSLHPIPNARKVGLDNWWVLDSPGPPCWPQPCTSVLVAAGLPRATGVHPSRQWTASTKDPKMMKGDCTRNGREYAGRSDYPRFPQKELQRLVSRAVDLEDAVEGLLMCEGRAKRAASPTPLDIERRDHPPPAPAIDLSPAGVISPLSLADSPLTLKPAKKNGSHLRRSKKKRSHVPEARRDTVARSEPPVTSSVVYNSSTFKAQSTGYCGVDATHTYPHVDIQGFRDAGYTVVPWNGIEALPILDDRGTVFAVFAGRPRAADYKDCCHRLYRAIDDIKNKTAFHPEQLNHRRGNYPAVNVGMTADRGLIEPTNLKVPSNVSTGVSQLSKCHEMERLLKFCDTSFQKWAPNLHAYYRQTMDKLGNHPKYRNIEGAGQGSVFGSMTVNYGSSVVTVPHRDHKNLAFG</sequence>
<feature type="region of interest" description="Disordered" evidence="1">
    <location>
        <begin position="94"/>
        <end position="113"/>
    </location>
</feature>
<feature type="region of interest" description="Disordered" evidence="1">
    <location>
        <begin position="160"/>
        <end position="186"/>
    </location>
</feature>
<dbReference type="RefSeq" id="XP_007335412.1">
    <property type="nucleotide sequence ID" value="XM_007335350.1"/>
</dbReference>
<evidence type="ECO:0000313" key="2">
    <source>
        <dbReference type="EMBL" id="EKM73949.1"/>
    </source>
</evidence>
<keyword evidence="3" id="KW-1185">Reference proteome</keyword>
<feature type="compositionally biased region" description="Basic and acidic residues" evidence="1">
    <location>
        <begin position="221"/>
        <end position="231"/>
    </location>
</feature>
<dbReference type="InParanoid" id="K5VHW5"/>
<accession>K5VHW5</accession>